<comment type="catalytic activity">
    <reaction evidence="1">
        <text>Release of N-terminal glutamate (and to a lesser extent aspartate) from a peptide.</text>
        <dbReference type="EC" id="3.4.11.7"/>
    </reaction>
</comment>
<evidence type="ECO:0000256" key="6">
    <source>
        <dbReference type="ARBA" id="ARBA00022438"/>
    </source>
</evidence>
<feature type="binding site" evidence="23">
    <location>
        <position position="371"/>
    </location>
    <ligand>
        <name>Zn(2+)</name>
        <dbReference type="ChEBI" id="CHEBI:29105"/>
        <note>catalytic</note>
    </ligand>
</feature>
<keyword evidence="18" id="KW-0472">Membrane</keyword>
<keyword evidence="6 25" id="KW-0031">Aminopeptidase</keyword>
<evidence type="ECO:0000259" key="28">
    <source>
        <dbReference type="Pfam" id="PF11838"/>
    </source>
</evidence>
<dbReference type="FunFam" id="1.25.50.20:FF:000001">
    <property type="entry name" value="Aminopeptidase"/>
    <property type="match status" value="1"/>
</dbReference>
<accession>A0AAJ7N7L5</accession>
<keyword evidence="14" id="KW-0106">Calcium</keyword>
<evidence type="ECO:0000256" key="2">
    <source>
        <dbReference type="ARBA" id="ARBA00004401"/>
    </source>
</evidence>
<dbReference type="GO" id="GO:0043171">
    <property type="term" value="P:peptide catabolic process"/>
    <property type="evidence" value="ECO:0007669"/>
    <property type="project" value="TreeGrafter"/>
</dbReference>
<evidence type="ECO:0000256" key="26">
    <source>
        <dbReference type="SAM" id="SignalP"/>
    </source>
</evidence>
<evidence type="ECO:0000256" key="11">
    <source>
        <dbReference type="ARBA" id="ARBA00022723"/>
    </source>
</evidence>
<keyword evidence="30" id="KW-1185">Reference proteome</keyword>
<evidence type="ECO:0000256" key="20">
    <source>
        <dbReference type="ARBA" id="ARBA00023180"/>
    </source>
</evidence>
<dbReference type="Gene3D" id="1.10.390.10">
    <property type="entry name" value="Neutral Protease Domain 2"/>
    <property type="match status" value="1"/>
</dbReference>
<keyword evidence="13 23" id="KW-0862">Zinc</keyword>
<feature type="binding site" evidence="23">
    <location>
        <position position="348"/>
    </location>
    <ligand>
        <name>Zn(2+)</name>
        <dbReference type="ChEBI" id="CHEBI:29105"/>
        <note>catalytic</note>
    </ligand>
</feature>
<dbReference type="EC" id="3.4.11.-" evidence="25"/>
<evidence type="ECO:0000256" key="1">
    <source>
        <dbReference type="ARBA" id="ARBA00001703"/>
    </source>
</evidence>
<dbReference type="SUPFAM" id="SSF55486">
    <property type="entry name" value="Metalloproteases ('zincins'), catalytic domain"/>
    <property type="match status" value="1"/>
</dbReference>
<protein>
    <recommendedName>
        <fullName evidence="25">Aminopeptidase</fullName>
        <ecNumber evidence="25">3.4.11.-</ecNumber>
    </recommendedName>
</protein>
<dbReference type="RefSeq" id="XP_017881692.1">
    <property type="nucleotide sequence ID" value="XM_018026203.2"/>
</dbReference>
<comment type="subcellular location">
    <subcellularLocation>
        <location evidence="3">Cell membrane</location>
        <topology evidence="3">Lipid-anchor</topology>
        <topology evidence="3">GPI-anchor</topology>
    </subcellularLocation>
    <subcellularLocation>
        <location evidence="2">Cell membrane</location>
        <topology evidence="2">Single-pass type II membrane protein</topology>
    </subcellularLocation>
</comment>
<gene>
    <name evidence="31" type="primary">LOC108625873</name>
</gene>
<comment type="subunit">
    <text evidence="5">Homodimer; disulfide-linked.</text>
</comment>
<evidence type="ECO:0000256" key="14">
    <source>
        <dbReference type="ARBA" id="ARBA00022837"/>
    </source>
</evidence>
<evidence type="ECO:0000313" key="30">
    <source>
        <dbReference type="Proteomes" id="UP000694925"/>
    </source>
</evidence>
<dbReference type="Pfam" id="PF11838">
    <property type="entry name" value="ERAP1_C"/>
    <property type="match status" value="1"/>
</dbReference>
<dbReference type="Gene3D" id="2.60.40.1730">
    <property type="entry name" value="tricorn interacting facor f3 domain"/>
    <property type="match status" value="1"/>
</dbReference>
<keyword evidence="12 25" id="KW-0378">Hydrolase</keyword>
<dbReference type="InterPro" id="IPR042097">
    <property type="entry name" value="Aminopeptidase_N-like_N_sf"/>
</dbReference>
<evidence type="ECO:0000256" key="8">
    <source>
        <dbReference type="ARBA" id="ARBA00022622"/>
    </source>
</evidence>
<evidence type="ECO:0000256" key="15">
    <source>
        <dbReference type="ARBA" id="ARBA00022968"/>
    </source>
</evidence>
<comment type="similarity">
    <text evidence="4 25">Belongs to the peptidase M1 family.</text>
</comment>
<feature type="domain" description="Peptidase M1 membrane alanine aminopeptidase" evidence="27">
    <location>
        <begin position="276"/>
        <end position="495"/>
    </location>
</feature>
<dbReference type="PANTHER" id="PTHR11533">
    <property type="entry name" value="PROTEASE M1 ZINC METALLOPROTEASE"/>
    <property type="match status" value="1"/>
</dbReference>
<evidence type="ECO:0000256" key="3">
    <source>
        <dbReference type="ARBA" id="ARBA00004609"/>
    </source>
</evidence>
<dbReference type="GO" id="GO:0004230">
    <property type="term" value="F:glutamyl aminopeptidase activity"/>
    <property type="evidence" value="ECO:0007669"/>
    <property type="project" value="UniProtKB-EC"/>
</dbReference>
<dbReference type="AlphaFoldDB" id="A0AAJ7N7L5"/>
<dbReference type="InterPro" id="IPR014782">
    <property type="entry name" value="Peptidase_M1_dom"/>
</dbReference>
<evidence type="ECO:0000256" key="16">
    <source>
        <dbReference type="ARBA" id="ARBA00022989"/>
    </source>
</evidence>
<dbReference type="Proteomes" id="UP000694925">
    <property type="component" value="Unplaced"/>
</dbReference>
<keyword evidence="8" id="KW-0336">GPI-anchor</keyword>
<evidence type="ECO:0000256" key="5">
    <source>
        <dbReference type="ARBA" id="ARBA00011748"/>
    </source>
</evidence>
<dbReference type="InterPro" id="IPR034016">
    <property type="entry name" value="M1_APN-typ"/>
</dbReference>
<evidence type="ECO:0000256" key="13">
    <source>
        <dbReference type="ARBA" id="ARBA00022833"/>
    </source>
</evidence>
<evidence type="ECO:0000259" key="29">
    <source>
        <dbReference type="Pfam" id="PF17900"/>
    </source>
</evidence>
<evidence type="ECO:0000256" key="12">
    <source>
        <dbReference type="ARBA" id="ARBA00022801"/>
    </source>
</evidence>
<dbReference type="GO" id="GO:0098552">
    <property type="term" value="C:side of membrane"/>
    <property type="evidence" value="ECO:0007669"/>
    <property type="project" value="UniProtKB-KW"/>
</dbReference>
<dbReference type="GeneID" id="108625873"/>
<sequence>MTVCRFILIAIILTKDSRATYDDVSENKTTTRNSKSIVPEKRLPPDVIPKKYVIVICPDLKEELFHGSVRIDLELLQDRSFIPLHTKDLDVSSVKLYARKSGTEVNLHSVFYVSRREMLVVEPDRNLTIGEYFLKLNFTGSLRGKISGFYLSTYTDNNRSTRKLAVTQFEPLYARTAFPCFDEPGFKSIFIVRIVYAKKFLYHAQSNMPVAKVETMKDDSSKTIAYFDPSPPMSTYLVAFLVSDFECLGSEVKLLNKSKIPITVCVRPMYKHKVAFALNFTVKAMKFYLKTFQIDYPLPKLDLVAIPDFTAGAMENWGLITFRETELLYSEGDSSCLNMRSVSLTVAHELAHMWFGNLVTMKWWNDLWLNEGFATYMEHMAVDSLFSHWNLMDSFPLYTKYIAMKHDVKLRARPVVKRIENPEEIEEMFDRISYQKAAAVIRMLEDAVDNTNFISAVRNYLQSYQFRNAESRELFEILGNSTQSAIDMVDFVDRWMRFPGFPVINVVYDKTGYRLSQKRFATSERFIETIDDGSWTIPIRYVTSRMEGVKLDWFLANFSCVELPLEKSVDWIKLNHNSAGYYIVNYTEDAWNTFNSLLLHDHRALSAANRADLLHDAFLLAETDLSYSIVMNLTSYLANENAYQPWAVAAEWFGQMNRLLAGRNVHANFQSYARDLVDKLYRQMGWRVHTKDPFSLREFRVLILNAACSVGHVHCLETARKKLRNHLSRRKEQKLHADVRSIVYSYGFVLLSNDTDSVYEHMSRLYKEQTDAQEKERLLTGMTGLQDKDALNRYLERAMDESFVRKQDFSGVLIKIASNPAGLDVAWDFVRDRWEALLVKYEANEFALGRIVCAIISLFKDRQRLQEARQFFLRELDLKITENAKRNSIEEIENSINWLEANTWTIEQWLASNGFD</sequence>
<dbReference type="Gene3D" id="2.60.40.1910">
    <property type="match status" value="1"/>
</dbReference>
<keyword evidence="9 25" id="KW-0645">Protease</keyword>
<keyword evidence="15" id="KW-0735">Signal-anchor</keyword>
<evidence type="ECO:0000256" key="7">
    <source>
        <dbReference type="ARBA" id="ARBA00022475"/>
    </source>
</evidence>
<dbReference type="FunFam" id="2.60.40.1730:FF:000012">
    <property type="entry name" value="Aminopeptidase N"/>
    <property type="match status" value="1"/>
</dbReference>
<dbReference type="InterPro" id="IPR024571">
    <property type="entry name" value="ERAP1-like_C_dom"/>
</dbReference>
<reference evidence="31" key="1">
    <citation type="submission" date="2025-08" db="UniProtKB">
        <authorList>
            <consortium name="RefSeq"/>
        </authorList>
    </citation>
    <scope>IDENTIFICATION</scope>
    <source>
        <tissue evidence="31">Whole body</tissue>
    </source>
</reference>
<dbReference type="InterPro" id="IPR001930">
    <property type="entry name" value="Peptidase_M1"/>
</dbReference>
<dbReference type="GO" id="GO:0005615">
    <property type="term" value="C:extracellular space"/>
    <property type="evidence" value="ECO:0007669"/>
    <property type="project" value="TreeGrafter"/>
</dbReference>
<evidence type="ECO:0000256" key="25">
    <source>
        <dbReference type="RuleBase" id="RU364040"/>
    </source>
</evidence>
<feature type="chain" id="PRO_5042494039" description="Aminopeptidase" evidence="26">
    <location>
        <begin position="20"/>
        <end position="916"/>
    </location>
</feature>
<dbReference type="PANTHER" id="PTHR11533:SF276">
    <property type="entry name" value="GLUTAMYL AMINOPEPTIDASE"/>
    <property type="match status" value="1"/>
</dbReference>
<keyword evidence="16" id="KW-1133">Transmembrane helix</keyword>
<evidence type="ECO:0000259" key="27">
    <source>
        <dbReference type="Pfam" id="PF01433"/>
    </source>
</evidence>
<dbReference type="CDD" id="cd09601">
    <property type="entry name" value="M1_APN-Q_like"/>
    <property type="match status" value="1"/>
</dbReference>
<name>A0AAJ7N7L5_9HYME</name>
<dbReference type="Pfam" id="PF17900">
    <property type="entry name" value="Peptidase_M1_N"/>
    <property type="match status" value="1"/>
</dbReference>
<feature type="signal peptide" evidence="26">
    <location>
        <begin position="1"/>
        <end position="19"/>
    </location>
</feature>
<proteinExistence type="inferred from homology"/>
<evidence type="ECO:0000256" key="19">
    <source>
        <dbReference type="ARBA" id="ARBA00023157"/>
    </source>
</evidence>
<dbReference type="SUPFAM" id="SSF63737">
    <property type="entry name" value="Leukotriene A4 hydrolase N-terminal domain"/>
    <property type="match status" value="1"/>
</dbReference>
<dbReference type="PRINTS" id="PR00756">
    <property type="entry name" value="ALADIPTASE"/>
</dbReference>
<evidence type="ECO:0000313" key="31">
    <source>
        <dbReference type="RefSeq" id="XP_017881692.1"/>
    </source>
</evidence>
<dbReference type="Pfam" id="PF01433">
    <property type="entry name" value="Peptidase_M1"/>
    <property type="match status" value="1"/>
</dbReference>
<dbReference type="InterPro" id="IPR045357">
    <property type="entry name" value="Aminopeptidase_N-like_N"/>
</dbReference>
<keyword evidence="26" id="KW-0732">Signal</keyword>
<dbReference type="GO" id="GO:0042277">
    <property type="term" value="F:peptide binding"/>
    <property type="evidence" value="ECO:0007669"/>
    <property type="project" value="TreeGrafter"/>
</dbReference>
<dbReference type="KEGG" id="ccal:108625873"/>
<feature type="active site" description="Proton acceptor" evidence="22">
    <location>
        <position position="349"/>
    </location>
</feature>
<feature type="site" description="Transition state stabilizer" evidence="24">
    <location>
        <position position="434"/>
    </location>
</feature>
<evidence type="ECO:0000256" key="18">
    <source>
        <dbReference type="ARBA" id="ARBA00023136"/>
    </source>
</evidence>
<evidence type="ECO:0000256" key="4">
    <source>
        <dbReference type="ARBA" id="ARBA00010136"/>
    </source>
</evidence>
<keyword evidence="17 25" id="KW-0482">Metalloprotease</keyword>
<dbReference type="GO" id="GO:0005886">
    <property type="term" value="C:plasma membrane"/>
    <property type="evidence" value="ECO:0007669"/>
    <property type="project" value="UniProtKB-SubCell"/>
</dbReference>
<evidence type="ECO:0000256" key="21">
    <source>
        <dbReference type="ARBA" id="ARBA00023288"/>
    </source>
</evidence>
<keyword evidence="21" id="KW-0449">Lipoprotein</keyword>
<keyword evidence="10" id="KW-0812">Transmembrane</keyword>
<evidence type="ECO:0000256" key="9">
    <source>
        <dbReference type="ARBA" id="ARBA00022670"/>
    </source>
</evidence>
<dbReference type="GO" id="GO:0006508">
    <property type="term" value="P:proteolysis"/>
    <property type="evidence" value="ECO:0007669"/>
    <property type="project" value="UniProtKB-KW"/>
</dbReference>
<evidence type="ECO:0000256" key="22">
    <source>
        <dbReference type="PIRSR" id="PIRSR634016-1"/>
    </source>
</evidence>
<feature type="domain" description="ERAP1-like C-terminal" evidence="28">
    <location>
        <begin position="571"/>
        <end position="893"/>
    </location>
</feature>
<dbReference type="GO" id="GO:0008270">
    <property type="term" value="F:zinc ion binding"/>
    <property type="evidence" value="ECO:0007669"/>
    <property type="project" value="UniProtKB-UniRule"/>
</dbReference>
<evidence type="ECO:0000256" key="17">
    <source>
        <dbReference type="ARBA" id="ARBA00023049"/>
    </source>
</evidence>
<keyword evidence="7" id="KW-1003">Cell membrane</keyword>
<evidence type="ECO:0000256" key="23">
    <source>
        <dbReference type="PIRSR" id="PIRSR634016-3"/>
    </source>
</evidence>
<feature type="domain" description="Aminopeptidase N-like N-terminal" evidence="29">
    <location>
        <begin position="49"/>
        <end position="237"/>
    </location>
</feature>
<keyword evidence="20" id="KW-0325">Glycoprotein</keyword>
<dbReference type="Gene3D" id="1.25.50.20">
    <property type="match status" value="1"/>
</dbReference>
<organism evidence="30 31">
    <name type="scientific">Ceratina calcarata</name>
    <dbReference type="NCBI Taxonomy" id="156304"/>
    <lineage>
        <taxon>Eukaryota</taxon>
        <taxon>Metazoa</taxon>
        <taxon>Ecdysozoa</taxon>
        <taxon>Arthropoda</taxon>
        <taxon>Hexapoda</taxon>
        <taxon>Insecta</taxon>
        <taxon>Pterygota</taxon>
        <taxon>Neoptera</taxon>
        <taxon>Endopterygota</taxon>
        <taxon>Hymenoptera</taxon>
        <taxon>Apocrita</taxon>
        <taxon>Aculeata</taxon>
        <taxon>Apoidea</taxon>
        <taxon>Anthophila</taxon>
        <taxon>Apidae</taxon>
        <taxon>Ceratina</taxon>
        <taxon>Zadontomerus</taxon>
    </lineage>
</organism>
<dbReference type="FunFam" id="1.10.390.10:FF:000006">
    <property type="entry name" value="Puromycin-sensitive aminopeptidase"/>
    <property type="match status" value="1"/>
</dbReference>
<dbReference type="InterPro" id="IPR050344">
    <property type="entry name" value="Peptidase_M1_aminopeptidases"/>
</dbReference>
<evidence type="ECO:0000256" key="10">
    <source>
        <dbReference type="ARBA" id="ARBA00022692"/>
    </source>
</evidence>
<dbReference type="GO" id="GO:0005737">
    <property type="term" value="C:cytoplasm"/>
    <property type="evidence" value="ECO:0007669"/>
    <property type="project" value="TreeGrafter"/>
</dbReference>
<dbReference type="InterPro" id="IPR027268">
    <property type="entry name" value="Peptidase_M4/M1_CTD_sf"/>
</dbReference>
<feature type="binding site" evidence="23">
    <location>
        <position position="352"/>
    </location>
    <ligand>
        <name>Zn(2+)</name>
        <dbReference type="ChEBI" id="CHEBI:29105"/>
        <note>catalytic</note>
    </ligand>
</feature>
<keyword evidence="11 23" id="KW-0479">Metal-binding</keyword>
<keyword evidence="19" id="KW-1015">Disulfide bond</keyword>
<dbReference type="GO" id="GO:0070006">
    <property type="term" value="F:metalloaminopeptidase activity"/>
    <property type="evidence" value="ECO:0007669"/>
    <property type="project" value="TreeGrafter"/>
</dbReference>
<evidence type="ECO:0000256" key="24">
    <source>
        <dbReference type="PIRSR" id="PIRSR634016-4"/>
    </source>
</evidence>
<comment type="cofactor">
    <cofactor evidence="23 25">
        <name>Zn(2+)</name>
        <dbReference type="ChEBI" id="CHEBI:29105"/>
    </cofactor>
    <text evidence="23 25">Binds 1 zinc ion per subunit.</text>
</comment>